<reference evidence="1 2" key="1">
    <citation type="submission" date="2018-08" db="EMBL/GenBank/DDBJ databases">
        <title>Genome and evolution of the arbuscular mycorrhizal fungus Diversispora epigaea (formerly Glomus versiforme) and its bacterial endosymbionts.</title>
        <authorList>
            <person name="Sun X."/>
            <person name="Fei Z."/>
            <person name="Harrison M."/>
        </authorList>
    </citation>
    <scope>NUCLEOTIDE SEQUENCE [LARGE SCALE GENOMIC DNA]</scope>
    <source>
        <strain evidence="1 2">IT104</strain>
    </source>
</reference>
<protein>
    <submittedName>
        <fullName evidence="1">Uncharacterized protein</fullName>
    </submittedName>
</protein>
<gene>
    <name evidence="1" type="ORF">Glove_349g106</name>
</gene>
<evidence type="ECO:0000313" key="2">
    <source>
        <dbReference type="Proteomes" id="UP000266861"/>
    </source>
</evidence>
<comment type="caution">
    <text evidence="1">The sequence shown here is derived from an EMBL/GenBank/DDBJ whole genome shotgun (WGS) entry which is preliminary data.</text>
</comment>
<keyword evidence="2" id="KW-1185">Reference proteome</keyword>
<sequence length="103" mass="11940">MPIWLNSISPKTYTVEPVYEHTLRPNAFKQVMLIYVETSYMGSPTAKKGSHQKNFDYMYINLKTGSPVYMVCSFQEAFKIQQPLEIISNKMTEVKRIGCQYTS</sequence>
<proteinExistence type="predicted"/>
<name>A0A397HGV0_9GLOM</name>
<dbReference type="Proteomes" id="UP000266861">
    <property type="component" value="Unassembled WGS sequence"/>
</dbReference>
<dbReference type="AlphaFoldDB" id="A0A397HGV0"/>
<organism evidence="1 2">
    <name type="scientific">Diversispora epigaea</name>
    <dbReference type="NCBI Taxonomy" id="1348612"/>
    <lineage>
        <taxon>Eukaryota</taxon>
        <taxon>Fungi</taxon>
        <taxon>Fungi incertae sedis</taxon>
        <taxon>Mucoromycota</taxon>
        <taxon>Glomeromycotina</taxon>
        <taxon>Glomeromycetes</taxon>
        <taxon>Diversisporales</taxon>
        <taxon>Diversisporaceae</taxon>
        <taxon>Diversispora</taxon>
    </lineage>
</organism>
<accession>A0A397HGV0</accession>
<dbReference type="EMBL" id="PQFF01000319">
    <property type="protein sequence ID" value="RHZ61268.1"/>
    <property type="molecule type" value="Genomic_DNA"/>
</dbReference>
<evidence type="ECO:0000313" key="1">
    <source>
        <dbReference type="EMBL" id="RHZ61268.1"/>
    </source>
</evidence>